<sequence length="829" mass="92183">MNKKPFILALGISLFYFQQAKAQEVIKDSIPVKTEEEIFPMDTLREVIVTGSANPKRKIETSTAVSTFTEKDIQKQNPISTASLLQKVPGFAVETSGGEVGNNLFARGIPSAGAYEYVQVQEDGMPVFEDGALQFANADNFFRIDATTSKLEALRGGSGSVFASNAPGGIINFISKEGQNKFNGITKLETGSYGLMRFDTNLGGALVKDKLFYNVGGFYRVDNGIRNPGYKANNGGQIKMNLKYVFDEGFAKVYYKKLNDRNLFLLPIPLLQDGNKISGFPGFNPNYGTYASRNLSKLKIPQAGGGFFERDLENGVNPKVDVIGGEFKYNLGEGFTVNNKIRYTNINLGYTGIFPSGVPTSAADFANNYTTAGGESLPIENFRYTYVDNGQIANPEYVQKVGYWAIDKKMNNFANDLRFDYKIDKLSMSLGFYKSVWKSAQKWNWSNLLVEVKDDVRLLNLVDASLNPTDNNYSRTYNGVTDISWLTRDSEIKGSVNALYFNLDYQVTDNLNFNGGIRYDNNTYNGIVDKAGATLSNLDASNMTVDGGAYNGTNGFNTTSADNSMLVSGGPYHYWSYKVEKISGTLAANYKFSNSDAVFARYSHGFRSPIEEAFYDNYQDLNSLKPTITNQYEFGYKHYQSNFDVTAILFSSSLDDIRFSDILSNGQSENAYGSTKNYGLELETNLRLFNRVLELGLNGTIQDPKFKEIRQNGEDLKDNVVRRIPKLYFVFSPAVNITREWRTYVSMNYYGMRYADNTNKQELPSFTEFGAGMSYQLGKVRFGVDGTNIFNTIGLTEGDPRSGVTSGQGIIMARPILGAAVRCSIAIEF</sequence>
<dbReference type="RefSeq" id="WP_072929783.1">
    <property type="nucleotide sequence ID" value="NZ_BMFL01000010.1"/>
</dbReference>
<comment type="subcellular location">
    <subcellularLocation>
        <location evidence="1 12">Cell outer membrane</location>
        <topology evidence="1 12">Multi-pass membrane protein</topology>
    </subcellularLocation>
</comment>
<name>A0A1M6UCH5_9FLAO</name>
<evidence type="ECO:0000256" key="1">
    <source>
        <dbReference type="ARBA" id="ARBA00004571"/>
    </source>
</evidence>
<keyword evidence="4" id="KW-0410">Iron transport</keyword>
<evidence type="ECO:0000256" key="3">
    <source>
        <dbReference type="ARBA" id="ARBA00022452"/>
    </source>
</evidence>
<dbReference type="PANTHER" id="PTHR32552">
    <property type="entry name" value="FERRICHROME IRON RECEPTOR-RELATED"/>
    <property type="match status" value="1"/>
</dbReference>
<evidence type="ECO:0000256" key="14">
    <source>
        <dbReference type="SAM" id="SignalP"/>
    </source>
</evidence>
<gene>
    <name evidence="17" type="primary">fhuA</name>
    <name evidence="17" type="ORF">GCM10010984_15940</name>
    <name evidence="18" type="ORF">SAMN05443634_102310</name>
</gene>
<dbReference type="AlphaFoldDB" id="A0A1M6UCH5"/>
<reference evidence="17" key="5">
    <citation type="submission" date="2024-05" db="EMBL/GenBank/DDBJ databases">
        <authorList>
            <person name="Sun Q."/>
            <person name="Zhou Y."/>
        </authorList>
    </citation>
    <scope>NUCLEOTIDE SEQUENCE</scope>
    <source>
        <strain evidence="17">CGMCC 1.12707</strain>
    </source>
</reference>
<dbReference type="PANTHER" id="PTHR32552:SF89">
    <property type="entry name" value="CATECHOLATE SIDEROPHORE RECEPTOR FIU"/>
    <property type="match status" value="1"/>
</dbReference>
<feature type="domain" description="TonB-dependent receptor plug" evidence="16">
    <location>
        <begin position="58"/>
        <end position="170"/>
    </location>
</feature>
<evidence type="ECO:0000259" key="15">
    <source>
        <dbReference type="Pfam" id="PF00593"/>
    </source>
</evidence>
<dbReference type="STRING" id="1434701.SAMN05443634_102310"/>
<evidence type="ECO:0000256" key="6">
    <source>
        <dbReference type="ARBA" id="ARBA00022729"/>
    </source>
</evidence>
<evidence type="ECO:0000256" key="9">
    <source>
        <dbReference type="ARBA" id="ARBA00023077"/>
    </source>
</evidence>
<evidence type="ECO:0000256" key="4">
    <source>
        <dbReference type="ARBA" id="ARBA00022496"/>
    </source>
</evidence>
<evidence type="ECO:0000256" key="11">
    <source>
        <dbReference type="ARBA" id="ARBA00023237"/>
    </source>
</evidence>
<dbReference type="InterPro" id="IPR000531">
    <property type="entry name" value="Beta-barrel_TonB"/>
</dbReference>
<reference evidence="20" key="4">
    <citation type="journal article" date="2019" name="Int. J. Syst. Evol. Microbiol.">
        <title>The Global Catalogue of Microorganisms (GCM) 10K type strain sequencing project: providing services to taxonomists for standard genome sequencing and annotation.</title>
        <authorList>
            <consortium name="The Broad Institute Genomics Platform"/>
            <consortium name="The Broad Institute Genome Sequencing Center for Infectious Disease"/>
            <person name="Wu L."/>
            <person name="Ma J."/>
        </authorList>
    </citation>
    <scope>NUCLEOTIDE SEQUENCE [LARGE SCALE GENOMIC DNA]</scope>
    <source>
        <strain evidence="20">CGMCC 1.12707</strain>
    </source>
</reference>
<evidence type="ECO:0000256" key="5">
    <source>
        <dbReference type="ARBA" id="ARBA00022692"/>
    </source>
</evidence>
<evidence type="ECO:0000256" key="2">
    <source>
        <dbReference type="ARBA" id="ARBA00022448"/>
    </source>
</evidence>
<protein>
    <submittedName>
        <fullName evidence="18">Outer membrane receptor proteins, mostly Fe transport</fullName>
    </submittedName>
    <submittedName>
        <fullName evidence="17">TonB-dependent receptor</fullName>
    </submittedName>
</protein>
<feature type="signal peptide" evidence="14">
    <location>
        <begin position="1"/>
        <end position="22"/>
    </location>
</feature>
<evidence type="ECO:0000313" key="20">
    <source>
        <dbReference type="Proteomes" id="UP000650994"/>
    </source>
</evidence>
<evidence type="ECO:0000259" key="16">
    <source>
        <dbReference type="Pfam" id="PF07715"/>
    </source>
</evidence>
<keyword evidence="10 12" id="KW-0472">Membrane</keyword>
<dbReference type="EMBL" id="BMFL01000010">
    <property type="protein sequence ID" value="GGE99164.1"/>
    <property type="molecule type" value="Genomic_DNA"/>
</dbReference>
<evidence type="ECO:0000256" key="13">
    <source>
        <dbReference type="RuleBase" id="RU003357"/>
    </source>
</evidence>
<keyword evidence="20" id="KW-1185">Reference proteome</keyword>
<keyword evidence="9 13" id="KW-0798">TonB box</keyword>
<dbReference type="InterPro" id="IPR037066">
    <property type="entry name" value="Plug_dom_sf"/>
</dbReference>
<keyword evidence="3 12" id="KW-1134">Transmembrane beta strand</keyword>
<dbReference type="Pfam" id="PF07715">
    <property type="entry name" value="Plug"/>
    <property type="match status" value="1"/>
</dbReference>
<evidence type="ECO:0000256" key="12">
    <source>
        <dbReference type="PROSITE-ProRule" id="PRU01360"/>
    </source>
</evidence>
<dbReference type="InterPro" id="IPR036942">
    <property type="entry name" value="Beta-barrel_TonB_sf"/>
</dbReference>
<proteinExistence type="inferred from homology"/>
<dbReference type="Proteomes" id="UP000650994">
    <property type="component" value="Unassembled WGS sequence"/>
</dbReference>
<keyword evidence="6 14" id="KW-0732">Signal</keyword>
<dbReference type="InterPro" id="IPR039426">
    <property type="entry name" value="TonB-dep_rcpt-like"/>
</dbReference>
<dbReference type="OrthoDB" id="1122665at2"/>
<evidence type="ECO:0000256" key="10">
    <source>
        <dbReference type="ARBA" id="ARBA00023136"/>
    </source>
</evidence>
<keyword evidence="11 12" id="KW-0998">Cell outer membrane</keyword>
<dbReference type="Proteomes" id="UP000184120">
    <property type="component" value="Unassembled WGS sequence"/>
</dbReference>
<dbReference type="Gene3D" id="2.170.130.10">
    <property type="entry name" value="TonB-dependent receptor, plug domain"/>
    <property type="match status" value="1"/>
</dbReference>
<feature type="chain" id="PRO_5012861758" evidence="14">
    <location>
        <begin position="23"/>
        <end position="829"/>
    </location>
</feature>
<evidence type="ECO:0000313" key="19">
    <source>
        <dbReference type="Proteomes" id="UP000184120"/>
    </source>
</evidence>
<dbReference type="InterPro" id="IPR012910">
    <property type="entry name" value="Plug_dom"/>
</dbReference>
<evidence type="ECO:0000313" key="18">
    <source>
        <dbReference type="EMBL" id="SHK66889.1"/>
    </source>
</evidence>
<keyword evidence="5 12" id="KW-0812">Transmembrane</keyword>
<keyword evidence="2 12" id="KW-0813">Transport</keyword>
<feature type="domain" description="TonB-dependent receptor-like beta-barrel" evidence="15">
    <location>
        <begin position="307"/>
        <end position="785"/>
    </location>
</feature>
<organism evidence="18 19">
    <name type="scientific">Chishuiella changwenlii</name>
    <dbReference type="NCBI Taxonomy" id="1434701"/>
    <lineage>
        <taxon>Bacteria</taxon>
        <taxon>Pseudomonadati</taxon>
        <taxon>Bacteroidota</taxon>
        <taxon>Flavobacteriia</taxon>
        <taxon>Flavobacteriales</taxon>
        <taxon>Weeksellaceae</taxon>
        <taxon>Chishuiella</taxon>
    </lineage>
</organism>
<evidence type="ECO:0000313" key="17">
    <source>
        <dbReference type="EMBL" id="GGE99164.1"/>
    </source>
</evidence>
<keyword evidence="7" id="KW-0408">Iron</keyword>
<comment type="similarity">
    <text evidence="12 13">Belongs to the TonB-dependent receptor family.</text>
</comment>
<dbReference type="GO" id="GO:0009279">
    <property type="term" value="C:cell outer membrane"/>
    <property type="evidence" value="ECO:0007669"/>
    <property type="project" value="UniProtKB-SubCell"/>
</dbReference>
<reference evidence="17" key="1">
    <citation type="journal article" date="2014" name="Int. J. Syst. Evol. Microbiol.">
        <title>Complete genome of a new Firmicutes species belonging to the dominant human colonic microbiota ('Ruminococcus bicirculans') reveals two chromosomes and a selective capacity to utilize plant glucans.</title>
        <authorList>
            <consortium name="NISC Comparative Sequencing Program"/>
            <person name="Wegmann U."/>
            <person name="Louis P."/>
            <person name="Goesmann A."/>
            <person name="Henrissat B."/>
            <person name="Duncan S.H."/>
            <person name="Flint H.J."/>
        </authorList>
    </citation>
    <scope>NUCLEOTIDE SEQUENCE</scope>
    <source>
        <strain evidence="17">CGMCC 1.12707</strain>
    </source>
</reference>
<dbReference type="SUPFAM" id="SSF56935">
    <property type="entry name" value="Porins"/>
    <property type="match status" value="1"/>
</dbReference>
<dbReference type="Pfam" id="PF00593">
    <property type="entry name" value="TonB_dep_Rec_b-barrel"/>
    <property type="match status" value="1"/>
</dbReference>
<keyword evidence="18" id="KW-0675">Receptor</keyword>
<dbReference type="Gene3D" id="2.40.170.20">
    <property type="entry name" value="TonB-dependent receptor, beta-barrel domain"/>
    <property type="match status" value="1"/>
</dbReference>
<evidence type="ECO:0000256" key="8">
    <source>
        <dbReference type="ARBA" id="ARBA00023065"/>
    </source>
</evidence>
<evidence type="ECO:0000256" key="7">
    <source>
        <dbReference type="ARBA" id="ARBA00023004"/>
    </source>
</evidence>
<dbReference type="GO" id="GO:0015344">
    <property type="term" value="F:siderophore uptake transmembrane transporter activity"/>
    <property type="evidence" value="ECO:0007669"/>
    <property type="project" value="TreeGrafter"/>
</dbReference>
<dbReference type="PROSITE" id="PS52016">
    <property type="entry name" value="TONB_DEPENDENT_REC_3"/>
    <property type="match status" value="1"/>
</dbReference>
<reference evidence="19" key="3">
    <citation type="submission" date="2016-11" db="EMBL/GenBank/DDBJ databases">
        <authorList>
            <person name="Varghese N."/>
            <person name="Submissions S."/>
        </authorList>
    </citation>
    <scope>NUCLEOTIDE SEQUENCE [LARGE SCALE GENOMIC DNA]</scope>
    <source>
        <strain evidence="19">DSM 27989</strain>
    </source>
</reference>
<dbReference type="EMBL" id="FRBH01000002">
    <property type="protein sequence ID" value="SHK66889.1"/>
    <property type="molecule type" value="Genomic_DNA"/>
</dbReference>
<keyword evidence="8" id="KW-0406">Ion transport</keyword>
<reference evidence="18" key="2">
    <citation type="submission" date="2016-11" db="EMBL/GenBank/DDBJ databases">
        <authorList>
            <person name="Jaros S."/>
            <person name="Januszkiewicz K."/>
            <person name="Wedrychowicz H."/>
        </authorList>
    </citation>
    <scope>NUCLEOTIDE SEQUENCE [LARGE SCALE GENOMIC DNA]</scope>
    <source>
        <strain evidence="18">DSM 27989</strain>
    </source>
</reference>
<accession>A0A1M6UCH5</accession>